<evidence type="ECO:0000313" key="3">
    <source>
        <dbReference type="Proteomes" id="UP000093000"/>
    </source>
</evidence>
<feature type="non-terminal residue" evidence="2">
    <location>
        <position position="1"/>
    </location>
</feature>
<dbReference type="Proteomes" id="UP000093000">
    <property type="component" value="Unassembled WGS sequence"/>
</dbReference>
<keyword evidence="3" id="KW-1185">Reference proteome</keyword>
<feature type="region of interest" description="Disordered" evidence="1">
    <location>
        <begin position="1"/>
        <end position="43"/>
    </location>
</feature>
<reference evidence="2 3" key="1">
    <citation type="submission" date="2016-03" db="EMBL/GenBank/DDBJ databases">
        <title>Choanephora cucurbitarum.</title>
        <authorList>
            <person name="Min B."/>
            <person name="Park H."/>
            <person name="Park J.-H."/>
            <person name="Shin H.-D."/>
            <person name="Choi I.-G."/>
        </authorList>
    </citation>
    <scope>NUCLEOTIDE SEQUENCE [LARGE SCALE GENOMIC DNA]</scope>
    <source>
        <strain evidence="2 3">KUS-F28377</strain>
    </source>
</reference>
<organism evidence="2 3">
    <name type="scientific">Choanephora cucurbitarum</name>
    <dbReference type="NCBI Taxonomy" id="101091"/>
    <lineage>
        <taxon>Eukaryota</taxon>
        <taxon>Fungi</taxon>
        <taxon>Fungi incertae sedis</taxon>
        <taxon>Mucoromycota</taxon>
        <taxon>Mucoromycotina</taxon>
        <taxon>Mucoromycetes</taxon>
        <taxon>Mucorales</taxon>
        <taxon>Mucorineae</taxon>
        <taxon>Choanephoraceae</taxon>
        <taxon>Choanephoroideae</taxon>
        <taxon>Choanephora</taxon>
    </lineage>
</organism>
<dbReference type="InParanoid" id="A0A1C7MUE5"/>
<feature type="compositionally biased region" description="Acidic residues" evidence="1">
    <location>
        <begin position="13"/>
        <end position="33"/>
    </location>
</feature>
<name>A0A1C7MUE5_9FUNG</name>
<dbReference type="EMBL" id="LUGH01002141">
    <property type="protein sequence ID" value="OBZ80432.1"/>
    <property type="molecule type" value="Genomic_DNA"/>
</dbReference>
<gene>
    <name evidence="2" type="ORF">A0J61_11518</name>
</gene>
<dbReference type="AlphaFoldDB" id="A0A1C7MUE5"/>
<accession>A0A1C7MUE5</accession>
<sequence>ADEISVSEAILNESDDIVDGGEISSNEDNEDDLTPLVSALNLD</sequence>
<evidence type="ECO:0000256" key="1">
    <source>
        <dbReference type="SAM" id="MobiDB-lite"/>
    </source>
</evidence>
<protein>
    <submittedName>
        <fullName evidence="2">Uncharacterized protein</fullName>
    </submittedName>
</protein>
<comment type="caution">
    <text evidence="2">The sequence shown here is derived from an EMBL/GenBank/DDBJ whole genome shotgun (WGS) entry which is preliminary data.</text>
</comment>
<evidence type="ECO:0000313" key="2">
    <source>
        <dbReference type="EMBL" id="OBZ80432.1"/>
    </source>
</evidence>
<proteinExistence type="predicted"/>